<dbReference type="EMBL" id="CP022579">
    <property type="protein sequence ID" value="QEL66243.1"/>
    <property type="molecule type" value="Genomic_DNA"/>
</dbReference>
<protein>
    <submittedName>
        <fullName evidence="2">Uncharacterized protein</fullName>
    </submittedName>
</protein>
<keyword evidence="3" id="KW-1185">Reference proteome</keyword>
<accession>A0A5C1EBH0</accession>
<dbReference type="InterPro" id="IPR050026">
    <property type="entry name" value="PHA_gran_PhaM_N"/>
</dbReference>
<proteinExistence type="predicted"/>
<dbReference type="RefSeq" id="WP_054619561.1">
    <property type="nucleotide sequence ID" value="NZ_CP022579.1"/>
</dbReference>
<evidence type="ECO:0000313" key="3">
    <source>
        <dbReference type="Proteomes" id="UP000323671"/>
    </source>
</evidence>
<dbReference type="Proteomes" id="UP000323671">
    <property type="component" value="Chromosome"/>
</dbReference>
<name>A0A5C1EBH0_9RHOO</name>
<sequence length="176" mass="18571">MSDPISASDPMEFMRNMWGQLGFSLPGMVAPTLDVDELEKRIKDLKAVEGWLRMNLSMLQLTIQGLEMQHSTLGAVRAMGNLAQANAAPESAAPGAGDAAGQAFTDAATQAALWPFNLMSQMQSQFQAHVQDQLDQHAPATQPAEQAPPPTKKAATNKAAAKPAASKNGSSGRKGS</sequence>
<evidence type="ECO:0000256" key="1">
    <source>
        <dbReference type="SAM" id="MobiDB-lite"/>
    </source>
</evidence>
<gene>
    <name evidence="2" type="ORF">OTERR_27670</name>
</gene>
<feature type="compositionally biased region" description="Low complexity" evidence="1">
    <location>
        <begin position="152"/>
        <end position="165"/>
    </location>
</feature>
<dbReference type="AlphaFoldDB" id="A0A5C1EBH0"/>
<feature type="compositionally biased region" description="Polar residues" evidence="1">
    <location>
        <begin position="167"/>
        <end position="176"/>
    </location>
</feature>
<organism evidence="2 3">
    <name type="scientific">Oryzomicrobium terrae</name>
    <dbReference type="NCBI Taxonomy" id="1735038"/>
    <lineage>
        <taxon>Bacteria</taxon>
        <taxon>Pseudomonadati</taxon>
        <taxon>Pseudomonadota</taxon>
        <taxon>Betaproteobacteria</taxon>
        <taxon>Rhodocyclales</taxon>
        <taxon>Rhodocyclaceae</taxon>
        <taxon>Oryzomicrobium</taxon>
    </lineage>
</organism>
<reference evidence="2 3" key="1">
    <citation type="submission" date="2017-07" db="EMBL/GenBank/DDBJ databases">
        <title>Complete genome sequence of Oryzomicrobium terrae TPP412.</title>
        <authorList>
            <person name="Chiu L.-W."/>
            <person name="Lo K.-J."/>
            <person name="Tsai Y.-M."/>
            <person name="Lin S.-S."/>
            <person name="Kuo C.-H."/>
            <person name="Liu C.-T."/>
        </authorList>
    </citation>
    <scope>NUCLEOTIDE SEQUENCE [LARGE SCALE GENOMIC DNA]</scope>
    <source>
        <strain evidence="2 3">TPP412</strain>
    </source>
</reference>
<feature type="region of interest" description="Disordered" evidence="1">
    <location>
        <begin position="127"/>
        <end position="176"/>
    </location>
</feature>
<dbReference type="KEGG" id="otr:OTERR_27670"/>
<dbReference type="NCBIfam" id="NF043076">
    <property type="entry name" value="PHA_gran_PhaM"/>
    <property type="match status" value="1"/>
</dbReference>
<evidence type="ECO:0000313" key="2">
    <source>
        <dbReference type="EMBL" id="QEL66243.1"/>
    </source>
</evidence>